<dbReference type="InterPro" id="IPR011527">
    <property type="entry name" value="ABC1_TM_dom"/>
</dbReference>
<evidence type="ECO:0000313" key="11">
    <source>
        <dbReference type="Proteomes" id="UP001478133"/>
    </source>
</evidence>
<keyword evidence="4 10" id="KW-0067">ATP-binding</keyword>
<keyword evidence="3" id="KW-0547">Nucleotide-binding</keyword>
<evidence type="ECO:0000259" key="9">
    <source>
        <dbReference type="PROSITE" id="PS50929"/>
    </source>
</evidence>
<dbReference type="InterPro" id="IPR027417">
    <property type="entry name" value="P-loop_NTPase"/>
</dbReference>
<evidence type="ECO:0000256" key="2">
    <source>
        <dbReference type="ARBA" id="ARBA00022692"/>
    </source>
</evidence>
<dbReference type="SMART" id="SM00382">
    <property type="entry name" value="AAA"/>
    <property type="match status" value="1"/>
</dbReference>
<dbReference type="CDD" id="cd18547">
    <property type="entry name" value="ABC_6TM_Tm288_like"/>
    <property type="match status" value="1"/>
</dbReference>
<dbReference type="GO" id="GO:0005524">
    <property type="term" value="F:ATP binding"/>
    <property type="evidence" value="ECO:0007669"/>
    <property type="project" value="UniProtKB-KW"/>
</dbReference>
<feature type="transmembrane region" description="Helical" evidence="7">
    <location>
        <begin position="39"/>
        <end position="59"/>
    </location>
</feature>
<feature type="transmembrane region" description="Helical" evidence="7">
    <location>
        <begin position="90"/>
        <end position="115"/>
    </location>
</feature>
<dbReference type="Pfam" id="PF00005">
    <property type="entry name" value="ABC_tran"/>
    <property type="match status" value="1"/>
</dbReference>
<dbReference type="PROSITE" id="PS50893">
    <property type="entry name" value="ABC_TRANSPORTER_2"/>
    <property type="match status" value="1"/>
</dbReference>
<dbReference type="CDD" id="cd03254">
    <property type="entry name" value="ABCC_Glucan_exporter_like"/>
    <property type="match status" value="1"/>
</dbReference>
<protein>
    <submittedName>
        <fullName evidence="10">ABC transporter ATP-binding protein</fullName>
    </submittedName>
</protein>
<keyword evidence="6 7" id="KW-0472">Membrane</keyword>
<accession>A0ABV1HT49</accession>
<feature type="domain" description="ABC transporter" evidence="8">
    <location>
        <begin position="378"/>
        <end position="612"/>
    </location>
</feature>
<proteinExistence type="predicted"/>
<keyword evidence="5 7" id="KW-1133">Transmembrane helix</keyword>
<dbReference type="PROSITE" id="PS00211">
    <property type="entry name" value="ABC_TRANSPORTER_1"/>
    <property type="match status" value="1"/>
</dbReference>
<keyword evidence="11" id="KW-1185">Reference proteome</keyword>
<comment type="subcellular location">
    <subcellularLocation>
        <location evidence="1">Cell membrane</location>
        <topology evidence="1">Multi-pass membrane protein</topology>
    </subcellularLocation>
</comment>
<dbReference type="InterPro" id="IPR039421">
    <property type="entry name" value="Type_1_exporter"/>
</dbReference>
<evidence type="ECO:0000256" key="3">
    <source>
        <dbReference type="ARBA" id="ARBA00022741"/>
    </source>
</evidence>
<dbReference type="PANTHER" id="PTHR43394:SF1">
    <property type="entry name" value="ATP-BINDING CASSETTE SUB-FAMILY B MEMBER 10, MITOCHONDRIAL"/>
    <property type="match status" value="1"/>
</dbReference>
<dbReference type="InterPro" id="IPR036640">
    <property type="entry name" value="ABC1_TM_sf"/>
</dbReference>
<dbReference type="InterPro" id="IPR003439">
    <property type="entry name" value="ABC_transporter-like_ATP-bd"/>
</dbReference>
<dbReference type="EMBL" id="JBBMFI010000011">
    <property type="protein sequence ID" value="MEQ2565489.1"/>
    <property type="molecule type" value="Genomic_DNA"/>
</dbReference>
<organism evidence="10 11">
    <name type="scientific">Ruminococcoides intestinihominis</name>
    <dbReference type="NCBI Taxonomy" id="3133161"/>
    <lineage>
        <taxon>Bacteria</taxon>
        <taxon>Bacillati</taxon>
        <taxon>Bacillota</taxon>
        <taxon>Clostridia</taxon>
        <taxon>Eubacteriales</taxon>
        <taxon>Oscillospiraceae</taxon>
        <taxon>Ruminococcoides</taxon>
    </lineage>
</organism>
<feature type="transmembrane region" description="Helical" evidence="7">
    <location>
        <begin position="193"/>
        <end position="212"/>
    </location>
</feature>
<comment type="caution">
    <text evidence="10">The sequence shown here is derived from an EMBL/GenBank/DDBJ whole genome shotgun (WGS) entry which is preliminary data.</text>
</comment>
<dbReference type="SUPFAM" id="SSF52540">
    <property type="entry name" value="P-loop containing nucleoside triphosphate hydrolases"/>
    <property type="match status" value="1"/>
</dbReference>
<dbReference type="Gene3D" id="3.40.50.300">
    <property type="entry name" value="P-loop containing nucleotide triphosphate hydrolases"/>
    <property type="match status" value="1"/>
</dbReference>
<dbReference type="Proteomes" id="UP001478133">
    <property type="component" value="Unassembled WGS sequence"/>
</dbReference>
<name>A0ABV1HT49_9FIRM</name>
<dbReference type="PROSITE" id="PS50929">
    <property type="entry name" value="ABC_TM1F"/>
    <property type="match status" value="1"/>
</dbReference>
<evidence type="ECO:0000256" key="7">
    <source>
        <dbReference type="SAM" id="Phobius"/>
    </source>
</evidence>
<evidence type="ECO:0000256" key="6">
    <source>
        <dbReference type="ARBA" id="ARBA00023136"/>
    </source>
</evidence>
<feature type="domain" description="ABC transmembrane type-1" evidence="9">
    <location>
        <begin position="44"/>
        <end position="336"/>
    </location>
</feature>
<evidence type="ECO:0000259" key="8">
    <source>
        <dbReference type="PROSITE" id="PS50893"/>
    </source>
</evidence>
<dbReference type="SUPFAM" id="SSF90123">
    <property type="entry name" value="ABC transporter transmembrane region"/>
    <property type="match status" value="1"/>
</dbReference>
<reference evidence="10 11" key="1">
    <citation type="submission" date="2024-03" db="EMBL/GenBank/DDBJ databases">
        <title>Human intestinal bacterial collection.</title>
        <authorList>
            <person name="Pauvert C."/>
            <person name="Hitch T.C.A."/>
            <person name="Clavel T."/>
        </authorList>
    </citation>
    <scope>NUCLEOTIDE SEQUENCE [LARGE SCALE GENOMIC DNA]</scope>
    <source>
        <strain evidence="10 11">CLA-AP-H18</strain>
    </source>
</reference>
<evidence type="ECO:0000256" key="4">
    <source>
        <dbReference type="ARBA" id="ARBA00022840"/>
    </source>
</evidence>
<evidence type="ECO:0000313" key="10">
    <source>
        <dbReference type="EMBL" id="MEQ2565489.1"/>
    </source>
</evidence>
<gene>
    <name evidence="10" type="ORF">ABFO16_04470</name>
</gene>
<dbReference type="Pfam" id="PF00664">
    <property type="entry name" value="ABC_membrane"/>
    <property type="match status" value="1"/>
</dbReference>
<dbReference type="Gene3D" id="1.20.1560.10">
    <property type="entry name" value="ABC transporter type 1, transmembrane domain"/>
    <property type="match status" value="1"/>
</dbReference>
<feature type="transmembrane region" description="Helical" evidence="7">
    <location>
        <begin position="272"/>
        <end position="301"/>
    </location>
</feature>
<sequence>MPMGGPRGGRGPQGKMMGTAKAKDFKGSIKSLFKYIGNYKFAILIVVIFAIASTVFNVIGPKILGNATTELFNGIMSKYSGGSGIDFGKIAGILIGLLCIYITSSICGFVQNFLMSTVTQKVGYRLRRDISYKINLLPMNYFDRHQTGETLSIITNDVDTLCTSLNQVATQAVTSISTIIGVLYMMFSINWMMTLIALVILPIALIFISLIFKISQKHFRNQQDYLGHVNGQVEETISGVNIVQAFNTVDRNVEEFEKSNNMLYKSAWKSQFFSGLAGPIMQVIGNLAYGAIAVLGGYLAIQGTITVGDIQSFIQYVRQFTMPIQQLAQVSNMIQQMTASAERIFEFIGEKEESQEAENHCKKPNGENVTVDEITGNVTFDHVKFGYNEDKIIIHDFSAKVKQGQKIAIVGPTGAGKTTMVKLLMRFYDLNGGSILVDEHNINDFDRRELRELYGMVLQDTWLFKGSIMENIRYGKLDAGDEDVIKAAKAAHVDDFVKHLPDGYNMVLNEEASNVSQGQKQLLTIARTILADPKILILDEATSSVDTRTEAYIQKAMDNLMEGRTSFVIAHRLSTIKNADLILFMKDGDIVEQGTHNELLAKGGYYADLYNSQFDKVS</sequence>
<evidence type="ECO:0000256" key="1">
    <source>
        <dbReference type="ARBA" id="ARBA00004651"/>
    </source>
</evidence>
<dbReference type="InterPro" id="IPR003593">
    <property type="entry name" value="AAA+_ATPase"/>
</dbReference>
<dbReference type="InterPro" id="IPR017871">
    <property type="entry name" value="ABC_transporter-like_CS"/>
</dbReference>
<dbReference type="PANTHER" id="PTHR43394">
    <property type="entry name" value="ATP-DEPENDENT PERMEASE MDL1, MITOCHONDRIAL"/>
    <property type="match status" value="1"/>
</dbReference>
<evidence type="ECO:0000256" key="5">
    <source>
        <dbReference type="ARBA" id="ARBA00022989"/>
    </source>
</evidence>
<keyword evidence="2 7" id="KW-0812">Transmembrane</keyword>
<feature type="transmembrane region" description="Helical" evidence="7">
    <location>
        <begin position="168"/>
        <end position="187"/>
    </location>
</feature>